<dbReference type="InterPro" id="IPR035929">
    <property type="entry name" value="CoaB-like_sf"/>
</dbReference>
<dbReference type="InterPro" id="IPR007085">
    <property type="entry name" value="DNA/pantothenate-metab_flavo_C"/>
</dbReference>
<feature type="region of interest" description="Disordered" evidence="2">
    <location>
        <begin position="155"/>
        <end position="199"/>
    </location>
</feature>
<protein>
    <submittedName>
        <fullName evidence="4">DNA /pantothenate metabolism flavoprotein</fullName>
    </submittedName>
</protein>
<evidence type="ECO:0000256" key="1">
    <source>
        <dbReference type="ARBA" id="ARBA00005703"/>
    </source>
</evidence>
<dbReference type="Gene3D" id="3.40.50.10300">
    <property type="entry name" value="CoaB-like"/>
    <property type="match status" value="1"/>
</dbReference>
<feature type="compositionally biased region" description="Polar residues" evidence="2">
    <location>
        <begin position="327"/>
        <end position="347"/>
    </location>
</feature>
<evidence type="ECO:0000256" key="2">
    <source>
        <dbReference type="SAM" id="MobiDB-lite"/>
    </source>
</evidence>
<dbReference type="Pfam" id="PF04127">
    <property type="entry name" value="DFP"/>
    <property type="match status" value="1"/>
</dbReference>
<gene>
    <name evidence="4" type="ORF">BN1204_010940</name>
</gene>
<comment type="similarity">
    <text evidence="1">Belongs to the PPC synthetase family.</text>
</comment>
<dbReference type="AlphaFoldDB" id="A0A0F7U622"/>
<dbReference type="EMBL" id="LN714478">
    <property type="protein sequence ID" value="CEL65238.1"/>
    <property type="molecule type" value="Genomic_DNA"/>
</dbReference>
<sequence>MERPPNSFDLDGVSEFFASERPPVELPAVSAAVSQFLSSIPDHDTSVDSEFPKQGVAFITSGGTDVPIERNTIRFIANFSTGRRGAALCEQFLLDGYFVIFLSSPNSAQPFVRRVLPHRPSPAFLDSVQLPSDKGAECSSEPPCFTLGADSGHARQHSVARNGAQQMPPPTIAGESADSAVAAPSGDTPGTGSAVGDSAGNCTHIGQGRASGLPARYRVCNQDAEAAVRSYRRCKDRLLCVSFQTVTEYLFLWQEILSRCRSLGDSLVVCACAAVADFYIPVSRMPTHKLESRLPTHKSCGKTSRDAASVEAEAERRKNRRIEHQALPTSSGIEASRLSQTSKGQQQRKTDCDGPQMALTSADQGEGTSDNGAGLPRKQAACSGEVLETAAGEKHDDVKKILNSSSAVGVGRPTEETPSGTQTGVTLELQQVPKMLGLVKHLNPHCVFMSFKLETNADTLHGKARRSLRLYSCDMVVANLLHSRHQSVTVFVNPDDTAPPLEITADGGAGCLGDKEGRDGANDLLGAGSIEAQLVQLVNQLHAREQRKKAQMSHRQDI</sequence>
<dbReference type="SUPFAM" id="SSF102645">
    <property type="entry name" value="CoaB-like"/>
    <property type="match status" value="3"/>
</dbReference>
<feature type="domain" description="DNA/pantothenate metabolism flavoprotein C-terminal" evidence="3">
    <location>
        <begin position="58"/>
        <end position="109"/>
    </location>
</feature>
<organism evidence="4">
    <name type="scientific">Neospora caninum (strain Liverpool)</name>
    <dbReference type="NCBI Taxonomy" id="572307"/>
    <lineage>
        <taxon>Eukaryota</taxon>
        <taxon>Sar</taxon>
        <taxon>Alveolata</taxon>
        <taxon>Apicomplexa</taxon>
        <taxon>Conoidasida</taxon>
        <taxon>Coccidia</taxon>
        <taxon>Eucoccidiorida</taxon>
        <taxon>Eimeriorina</taxon>
        <taxon>Sarcocystidae</taxon>
        <taxon>Neospora</taxon>
    </lineage>
</organism>
<accession>A0A0F7U622</accession>
<reference evidence="4" key="1">
    <citation type="journal article" date="2015" name="PLoS ONE">
        <title>Comprehensive Evaluation of Toxoplasma gondii VEG and Neospora caninum LIV Genomes with Tachyzoite Stage Transcriptome and Proteome Defines Novel Transcript Features.</title>
        <authorList>
            <person name="Ramaprasad A."/>
            <person name="Mourier T."/>
            <person name="Naeem R."/>
            <person name="Malas T.B."/>
            <person name="Moussa E."/>
            <person name="Panigrahi A."/>
            <person name="Vermont S.J."/>
            <person name="Otto T.D."/>
            <person name="Wastling J."/>
            <person name="Pain A."/>
        </authorList>
    </citation>
    <scope>NUCLEOTIDE SEQUENCE</scope>
    <source>
        <strain evidence="4">Liverpool</strain>
    </source>
</reference>
<feature type="region of interest" description="Disordered" evidence="2">
    <location>
        <begin position="291"/>
        <end position="377"/>
    </location>
</feature>
<name>A0A0F7U622_NEOCL</name>
<dbReference type="GO" id="GO:0003824">
    <property type="term" value="F:catalytic activity"/>
    <property type="evidence" value="ECO:0007669"/>
    <property type="project" value="UniProtKB-ARBA"/>
</dbReference>
<proteinExistence type="inferred from homology"/>
<feature type="compositionally biased region" description="Polar residues" evidence="2">
    <location>
        <begin position="358"/>
        <end position="371"/>
    </location>
</feature>
<evidence type="ECO:0000259" key="3">
    <source>
        <dbReference type="Pfam" id="PF04127"/>
    </source>
</evidence>
<dbReference type="GO" id="GO:0015937">
    <property type="term" value="P:coenzyme A biosynthetic process"/>
    <property type="evidence" value="ECO:0007669"/>
    <property type="project" value="UniProtKB-ARBA"/>
</dbReference>
<evidence type="ECO:0000313" key="4">
    <source>
        <dbReference type="EMBL" id="CEL65238.1"/>
    </source>
</evidence>